<name>A0ACC6PX69_9ACTN</name>
<evidence type="ECO:0000313" key="1">
    <source>
        <dbReference type="EMBL" id="MEJ8635951.1"/>
    </source>
</evidence>
<dbReference type="Proteomes" id="UP001377168">
    <property type="component" value="Unassembled WGS sequence"/>
</dbReference>
<protein>
    <submittedName>
        <fullName evidence="1">Pyridoxamine 5'-phosphate oxidase family protein</fullName>
    </submittedName>
</protein>
<sequence length="181" mass="20142">MTRIEPITEVIPRRGRGTQPDGDAELPPADWEMVSGELRKGSATSWLATVGRDGSPHVRPVFAAWTGSSFVVASKHDAVKSRNMRADGRATITTDIGFLHVVVEGLAQRVTDRERLQLASRTMQEVFDWPTEVVGEELDAEYGAPTSGGPPYEVYEMHPRKAFGFPMQDTFEPTRWSFPPR</sequence>
<reference evidence="1" key="1">
    <citation type="submission" date="2024-03" db="EMBL/GenBank/DDBJ databases">
        <title>Novel Streptomyces species of biotechnological and ecological value are a feature of Machair soil.</title>
        <authorList>
            <person name="Prole J.R."/>
            <person name="Goodfellow M."/>
            <person name="Allenby N."/>
            <person name="Ward A.C."/>
        </authorList>
    </citation>
    <scope>NUCLEOTIDE SEQUENCE</scope>
    <source>
        <strain evidence="1">MS2.AVA.5</strain>
    </source>
</reference>
<accession>A0ACC6PX69</accession>
<organism evidence="1 2">
    <name type="scientific">Streptomyces achmelvichensis</name>
    <dbReference type="NCBI Taxonomy" id="3134111"/>
    <lineage>
        <taxon>Bacteria</taxon>
        <taxon>Bacillati</taxon>
        <taxon>Actinomycetota</taxon>
        <taxon>Actinomycetes</taxon>
        <taxon>Kitasatosporales</taxon>
        <taxon>Streptomycetaceae</taxon>
        <taxon>Streptomyces</taxon>
    </lineage>
</organism>
<comment type="caution">
    <text evidence="1">The sequence shown here is derived from an EMBL/GenBank/DDBJ whole genome shotgun (WGS) entry which is preliminary data.</text>
</comment>
<proteinExistence type="predicted"/>
<dbReference type="EMBL" id="JBBKAJ010000022">
    <property type="protein sequence ID" value="MEJ8635951.1"/>
    <property type="molecule type" value="Genomic_DNA"/>
</dbReference>
<gene>
    <name evidence="1" type="ORF">WKI67_21540</name>
</gene>
<keyword evidence="2" id="KW-1185">Reference proteome</keyword>
<evidence type="ECO:0000313" key="2">
    <source>
        <dbReference type="Proteomes" id="UP001377168"/>
    </source>
</evidence>